<proteinExistence type="predicted"/>
<gene>
    <name evidence="1" type="ORF">M8818_003723</name>
</gene>
<keyword evidence="2" id="KW-1185">Reference proteome</keyword>
<protein>
    <submittedName>
        <fullName evidence="1">Uncharacterized protein</fullName>
    </submittedName>
</protein>
<evidence type="ECO:0000313" key="2">
    <source>
        <dbReference type="Proteomes" id="UP001320706"/>
    </source>
</evidence>
<reference evidence="1" key="1">
    <citation type="submission" date="2024-02" db="EMBL/GenBank/DDBJ databases">
        <title>Metagenome Assembled Genome of Zalaria obscura JY119.</title>
        <authorList>
            <person name="Vighnesh L."/>
            <person name="Jagadeeshwari U."/>
            <person name="Venkata Ramana C."/>
            <person name="Sasikala C."/>
        </authorList>
    </citation>
    <scope>NUCLEOTIDE SEQUENCE</scope>
    <source>
        <strain evidence="1">JY119</strain>
    </source>
</reference>
<dbReference type="Proteomes" id="UP001320706">
    <property type="component" value="Unassembled WGS sequence"/>
</dbReference>
<evidence type="ECO:0000313" key="1">
    <source>
        <dbReference type="EMBL" id="KAK8210235.1"/>
    </source>
</evidence>
<accession>A0ACC3SF29</accession>
<name>A0ACC3SF29_9PEZI</name>
<comment type="caution">
    <text evidence="1">The sequence shown here is derived from an EMBL/GenBank/DDBJ whole genome shotgun (WGS) entry which is preliminary data.</text>
</comment>
<dbReference type="EMBL" id="JAMKPW020000016">
    <property type="protein sequence ID" value="KAK8210235.1"/>
    <property type="molecule type" value="Genomic_DNA"/>
</dbReference>
<sequence>MSMPGREISTGEIVDDALRSGKEVFIPFIYKTPTDESHKVRKEVMDMLQLRSLEDRNSLKADKWGIPSIGSDTVDGRLNCFGGMGVTDGAMPEDRGDSLDVIVMPGLAFDLDLSRLGHVGLALSEQILPVGQRLPTESWDWPVDAVVIGDGSVLKPRNKSTSR</sequence>
<organism evidence="1 2">
    <name type="scientific">Zalaria obscura</name>
    <dbReference type="NCBI Taxonomy" id="2024903"/>
    <lineage>
        <taxon>Eukaryota</taxon>
        <taxon>Fungi</taxon>
        <taxon>Dikarya</taxon>
        <taxon>Ascomycota</taxon>
        <taxon>Pezizomycotina</taxon>
        <taxon>Dothideomycetes</taxon>
        <taxon>Dothideomycetidae</taxon>
        <taxon>Dothideales</taxon>
        <taxon>Zalariaceae</taxon>
        <taxon>Zalaria</taxon>
    </lineage>
</organism>